<organism evidence="3 4">
    <name type="scientific">Paenibacillus etheri</name>
    <dbReference type="NCBI Taxonomy" id="1306852"/>
    <lineage>
        <taxon>Bacteria</taxon>
        <taxon>Bacillati</taxon>
        <taxon>Bacillota</taxon>
        <taxon>Bacilli</taxon>
        <taxon>Bacillales</taxon>
        <taxon>Paenibacillaceae</taxon>
        <taxon>Paenibacillus</taxon>
    </lineage>
</organism>
<dbReference type="Proteomes" id="UP000054709">
    <property type="component" value="Unassembled WGS sequence"/>
</dbReference>
<dbReference type="AlphaFoldDB" id="A0A0W1B4Q3"/>
<dbReference type="SUPFAM" id="SSF55961">
    <property type="entry name" value="Bet v1-like"/>
    <property type="match status" value="1"/>
</dbReference>
<dbReference type="EMBL" id="LCZJ02000012">
    <property type="protein sequence ID" value="KTD88536.1"/>
    <property type="molecule type" value="Genomic_DNA"/>
</dbReference>
<sequence length="152" mass="17409">MKELHYEFYIDGTPEQVWETLISPEGTKQIYYGSVIRSTFKEGELLEYIGPGADGDETLHVYGTLLEFTPQKALRFTHKVGPSYHKGHERYESRISWLLEPVGGTTKLTLIHDEWHPEDPSYAGSISAWWQVLSNTKTLVETGRTLDFGSWT</sequence>
<feature type="domain" description="Activator of Hsp90 ATPase homologue 1/2-like C-terminal" evidence="2">
    <location>
        <begin position="13"/>
        <end position="139"/>
    </location>
</feature>
<reference evidence="3 4" key="1">
    <citation type="journal article" date="2015" name="Int. Biodeterior. Biodegradation">
        <title>Physiological and genetic screening methods for the isolation of methyl tert-butyl ether-degrading bacteria for bioremediation purposes.</title>
        <authorList>
            <person name="Guisado I.M."/>
            <person name="Purswani J."/>
            <person name="Gonzalez Lopez J."/>
            <person name="Pozo C."/>
        </authorList>
    </citation>
    <scope>NUCLEOTIDE SEQUENCE [LARGE SCALE GENOMIC DNA]</scope>
    <source>
        <strain evidence="3 4">SH7</strain>
    </source>
</reference>
<protein>
    <submittedName>
        <fullName evidence="3">Polyketide cyclase</fullName>
    </submittedName>
</protein>
<dbReference type="InterPro" id="IPR013538">
    <property type="entry name" value="ASHA1/2-like_C"/>
</dbReference>
<evidence type="ECO:0000256" key="1">
    <source>
        <dbReference type="ARBA" id="ARBA00006817"/>
    </source>
</evidence>
<proteinExistence type="inferred from homology"/>
<comment type="caution">
    <text evidence="3">The sequence shown here is derived from an EMBL/GenBank/DDBJ whole genome shotgun (WGS) entry which is preliminary data.</text>
</comment>
<dbReference type="InterPro" id="IPR023393">
    <property type="entry name" value="START-like_dom_sf"/>
</dbReference>
<accession>A0A0W1B4Q3</accession>
<keyword evidence="4" id="KW-1185">Reference proteome</keyword>
<evidence type="ECO:0000313" key="3">
    <source>
        <dbReference type="EMBL" id="KTD88536.1"/>
    </source>
</evidence>
<dbReference type="Pfam" id="PF08327">
    <property type="entry name" value="AHSA1"/>
    <property type="match status" value="1"/>
</dbReference>
<name>A0A0W1B4Q3_9BACL</name>
<comment type="similarity">
    <text evidence="1">Belongs to the AHA1 family.</text>
</comment>
<evidence type="ECO:0000259" key="2">
    <source>
        <dbReference type="Pfam" id="PF08327"/>
    </source>
</evidence>
<gene>
    <name evidence="3" type="ORF">UQ64_04240</name>
</gene>
<dbReference type="OrthoDB" id="9800600at2"/>
<dbReference type="RefSeq" id="WP_060621665.1">
    <property type="nucleotide sequence ID" value="NZ_LCZJ02000012.1"/>
</dbReference>
<evidence type="ECO:0000313" key="4">
    <source>
        <dbReference type="Proteomes" id="UP000054709"/>
    </source>
</evidence>
<dbReference type="Gene3D" id="3.30.530.20">
    <property type="match status" value="1"/>
</dbReference>